<comment type="caution">
    <text evidence="1">The sequence shown here is derived from an EMBL/GenBank/DDBJ whole genome shotgun (WGS) entry which is preliminary data.</text>
</comment>
<evidence type="ECO:0000313" key="1">
    <source>
        <dbReference type="EMBL" id="ODS22324.1"/>
    </source>
</evidence>
<reference evidence="1 2" key="1">
    <citation type="journal article" date="2016" name="Appl. Environ. Microbiol.">
        <title>Lack of Overt Genome Reduction in the Bryostatin-Producing Bryozoan Symbiont "Candidatus Endobugula sertula".</title>
        <authorList>
            <person name="Miller I.J."/>
            <person name="Vanee N."/>
            <person name="Fong S.S."/>
            <person name="Lim-Fong G.E."/>
            <person name="Kwan J.C."/>
        </authorList>
    </citation>
    <scope>NUCLEOTIDE SEQUENCE [LARGE SCALE GENOMIC DNA]</scope>
    <source>
        <strain evidence="1">AB1-4</strain>
    </source>
</reference>
<gene>
    <name evidence="1" type="ORF">AB835_14835</name>
</gene>
<evidence type="ECO:0000313" key="2">
    <source>
        <dbReference type="Proteomes" id="UP000242502"/>
    </source>
</evidence>
<sequence>MFSYQEILERGLIKQIYTRTLINFLKAAVYECCPLNIFNYIVHSEDFLTTANTLEKDLTSYAHKDPALDGNVELIIRTSLPFYAVMHYKACKYVRVQQEFRYK</sequence>
<dbReference type="EMBL" id="MDLC01000103">
    <property type="protein sequence ID" value="ODS22324.1"/>
    <property type="molecule type" value="Genomic_DNA"/>
</dbReference>
<proteinExistence type="predicted"/>
<dbReference type="Proteomes" id="UP000242502">
    <property type="component" value="Unassembled WGS sequence"/>
</dbReference>
<protein>
    <submittedName>
        <fullName evidence="1">Uncharacterized protein</fullName>
    </submittedName>
</protein>
<dbReference type="AlphaFoldDB" id="A0A1D2QL82"/>
<name>A0A1D2QL82_9GAMM</name>
<dbReference type="STRING" id="62101.AB835_14835"/>
<accession>A0A1D2QL82</accession>
<organism evidence="1 2">
    <name type="scientific">Candidatus Endobugula sertula</name>
    <name type="common">Bugula neritina bacterial symbiont</name>
    <dbReference type="NCBI Taxonomy" id="62101"/>
    <lineage>
        <taxon>Bacteria</taxon>
        <taxon>Pseudomonadati</taxon>
        <taxon>Pseudomonadota</taxon>
        <taxon>Gammaproteobacteria</taxon>
        <taxon>Cellvibrionales</taxon>
        <taxon>Cellvibrionaceae</taxon>
        <taxon>Candidatus Endobugula</taxon>
    </lineage>
</organism>